<gene>
    <name evidence="2" type="ORF">ACFQ27_19720</name>
</gene>
<keyword evidence="1" id="KW-0732">Signal</keyword>
<dbReference type="Proteomes" id="UP001597216">
    <property type="component" value="Unassembled WGS sequence"/>
</dbReference>
<feature type="chain" id="PRO_5046675845" description="Lipoprotein" evidence="1">
    <location>
        <begin position="21"/>
        <end position="128"/>
    </location>
</feature>
<comment type="caution">
    <text evidence="2">The sequence shown here is derived from an EMBL/GenBank/DDBJ whole genome shotgun (WGS) entry which is preliminary data.</text>
</comment>
<proteinExistence type="predicted"/>
<name>A0ABW3T7X6_9CAUL</name>
<evidence type="ECO:0000313" key="2">
    <source>
        <dbReference type="EMBL" id="MFD1192827.1"/>
    </source>
</evidence>
<dbReference type="RefSeq" id="WP_377354773.1">
    <property type="nucleotide sequence ID" value="NZ_JBHTLQ010000082.1"/>
</dbReference>
<evidence type="ECO:0000256" key="1">
    <source>
        <dbReference type="SAM" id="SignalP"/>
    </source>
</evidence>
<feature type="signal peptide" evidence="1">
    <location>
        <begin position="1"/>
        <end position="20"/>
    </location>
</feature>
<accession>A0ABW3T7X6</accession>
<sequence length="128" mass="13052">MKTPMCAALAALVLAGCGQAQPKAQDKYAGLEQQILDWRTGLRASDPACSAKADACTAFEVGCKGERPITSAEAAKGMTAKVVVAMSWTALDPKSGVASPVAGVKQFEKIGGAWTSHAVAPVNLSTCG</sequence>
<evidence type="ECO:0000313" key="3">
    <source>
        <dbReference type="Proteomes" id="UP001597216"/>
    </source>
</evidence>
<evidence type="ECO:0008006" key="4">
    <source>
        <dbReference type="Google" id="ProtNLM"/>
    </source>
</evidence>
<keyword evidence="3" id="KW-1185">Reference proteome</keyword>
<dbReference type="EMBL" id="JBHTLQ010000082">
    <property type="protein sequence ID" value="MFD1192827.1"/>
    <property type="molecule type" value="Genomic_DNA"/>
</dbReference>
<reference evidence="3" key="1">
    <citation type="journal article" date="2019" name="Int. J. Syst. Evol. Microbiol.">
        <title>The Global Catalogue of Microorganisms (GCM) 10K type strain sequencing project: providing services to taxonomists for standard genome sequencing and annotation.</title>
        <authorList>
            <consortium name="The Broad Institute Genomics Platform"/>
            <consortium name="The Broad Institute Genome Sequencing Center for Infectious Disease"/>
            <person name="Wu L."/>
            <person name="Ma J."/>
        </authorList>
    </citation>
    <scope>NUCLEOTIDE SEQUENCE [LARGE SCALE GENOMIC DNA]</scope>
    <source>
        <strain evidence="3">CCUG 55074</strain>
    </source>
</reference>
<dbReference type="PROSITE" id="PS51257">
    <property type="entry name" value="PROKAR_LIPOPROTEIN"/>
    <property type="match status" value="1"/>
</dbReference>
<protein>
    <recommendedName>
        <fullName evidence="4">Lipoprotein</fullName>
    </recommendedName>
</protein>
<organism evidence="2 3">
    <name type="scientific">Phenylobacterium conjunctum</name>
    <dbReference type="NCBI Taxonomy" id="1298959"/>
    <lineage>
        <taxon>Bacteria</taxon>
        <taxon>Pseudomonadati</taxon>
        <taxon>Pseudomonadota</taxon>
        <taxon>Alphaproteobacteria</taxon>
        <taxon>Caulobacterales</taxon>
        <taxon>Caulobacteraceae</taxon>
        <taxon>Phenylobacterium</taxon>
    </lineage>
</organism>